<dbReference type="SUPFAM" id="SSF56219">
    <property type="entry name" value="DNase I-like"/>
    <property type="match status" value="1"/>
</dbReference>
<accession>A0A0C9W4Q8</accession>
<dbReference type="AlphaFoldDB" id="A0A0C9W4Q8"/>
<dbReference type="Proteomes" id="UP000053820">
    <property type="component" value="Unassembled WGS sequence"/>
</dbReference>
<dbReference type="OrthoDB" id="3264871at2759"/>
<gene>
    <name evidence="2" type="ORF">HYDPIDRAFT_169730</name>
</gene>
<sequence>MLIPGRAIHLSIEWHNDHKLSILNVYAPNNPSAHPTFWKDLHQAWISNFLLKLDLLLGDFNITEDPINRTPAHLDNENVIEALRDLQHTLGLKDTWHHSNPTERLFTYMSNANSMSQLDRIYSQSTHEHSLSRWDHTHTSISTNHKMVLTPFIRKGRWTWPLGLMPVHDHNLTNKITKIGLELQRNLSALTEDRVTGNAQQLWEQFKTKISDEAKKKNSESSNHKNQPEDDHH</sequence>
<dbReference type="EMBL" id="KN839862">
    <property type="protein sequence ID" value="KIJ61503.1"/>
    <property type="molecule type" value="Genomic_DNA"/>
</dbReference>
<dbReference type="InterPro" id="IPR036691">
    <property type="entry name" value="Endo/exonu/phosph_ase_sf"/>
</dbReference>
<name>A0A0C9W4Q8_9AGAM</name>
<dbReference type="HOGENOM" id="CLU_049840_2_0_1"/>
<evidence type="ECO:0000256" key="1">
    <source>
        <dbReference type="SAM" id="MobiDB-lite"/>
    </source>
</evidence>
<protein>
    <recommendedName>
        <fullName evidence="4">Endonuclease/exonuclease/phosphatase domain-containing protein</fullName>
    </recommendedName>
</protein>
<dbReference type="Gene3D" id="3.60.10.10">
    <property type="entry name" value="Endonuclease/exonuclease/phosphatase"/>
    <property type="match status" value="1"/>
</dbReference>
<organism evidence="2 3">
    <name type="scientific">Hydnomerulius pinastri MD-312</name>
    <dbReference type="NCBI Taxonomy" id="994086"/>
    <lineage>
        <taxon>Eukaryota</taxon>
        <taxon>Fungi</taxon>
        <taxon>Dikarya</taxon>
        <taxon>Basidiomycota</taxon>
        <taxon>Agaricomycotina</taxon>
        <taxon>Agaricomycetes</taxon>
        <taxon>Agaricomycetidae</taxon>
        <taxon>Boletales</taxon>
        <taxon>Boletales incertae sedis</taxon>
        <taxon>Leucogyrophana</taxon>
    </lineage>
</organism>
<evidence type="ECO:0008006" key="4">
    <source>
        <dbReference type="Google" id="ProtNLM"/>
    </source>
</evidence>
<evidence type="ECO:0000313" key="3">
    <source>
        <dbReference type="Proteomes" id="UP000053820"/>
    </source>
</evidence>
<feature type="region of interest" description="Disordered" evidence="1">
    <location>
        <begin position="210"/>
        <end position="233"/>
    </location>
</feature>
<keyword evidence="3" id="KW-1185">Reference proteome</keyword>
<proteinExistence type="predicted"/>
<evidence type="ECO:0000313" key="2">
    <source>
        <dbReference type="EMBL" id="KIJ61503.1"/>
    </source>
</evidence>
<reference evidence="2 3" key="1">
    <citation type="submission" date="2014-04" db="EMBL/GenBank/DDBJ databases">
        <title>Evolutionary Origins and Diversification of the Mycorrhizal Mutualists.</title>
        <authorList>
            <consortium name="DOE Joint Genome Institute"/>
            <consortium name="Mycorrhizal Genomics Consortium"/>
            <person name="Kohler A."/>
            <person name="Kuo A."/>
            <person name="Nagy L.G."/>
            <person name="Floudas D."/>
            <person name="Copeland A."/>
            <person name="Barry K.W."/>
            <person name="Cichocki N."/>
            <person name="Veneault-Fourrey C."/>
            <person name="LaButti K."/>
            <person name="Lindquist E.A."/>
            <person name="Lipzen A."/>
            <person name="Lundell T."/>
            <person name="Morin E."/>
            <person name="Murat C."/>
            <person name="Riley R."/>
            <person name="Ohm R."/>
            <person name="Sun H."/>
            <person name="Tunlid A."/>
            <person name="Henrissat B."/>
            <person name="Grigoriev I.V."/>
            <person name="Hibbett D.S."/>
            <person name="Martin F."/>
        </authorList>
    </citation>
    <scope>NUCLEOTIDE SEQUENCE [LARGE SCALE GENOMIC DNA]</scope>
    <source>
        <strain evidence="2 3">MD-312</strain>
    </source>
</reference>